<dbReference type="InterPro" id="IPR025621">
    <property type="entry name" value="YoqO"/>
</dbReference>
<feature type="transmembrane region" description="Helical" evidence="1">
    <location>
        <begin position="91"/>
        <end position="112"/>
    </location>
</feature>
<evidence type="ECO:0000313" key="2">
    <source>
        <dbReference type="EMBL" id="ADP32322.1"/>
    </source>
</evidence>
<proteinExistence type="predicted"/>
<sequence>MSKNLAFYLFLICIIVASLLKNHQVISTAATVGSLVFILIYFKDKFKELTLKALIILFVGFLFLIGILTFIILEGQVFIKNHAFFDGWETIAVIILFAVPLISGTVCIKLLYNRLKAV</sequence>
<feature type="transmembrane region" description="Helical" evidence="1">
    <location>
        <begin position="54"/>
        <end position="79"/>
    </location>
</feature>
<name>A0ABM5LX60_BACA1</name>
<keyword evidence="3" id="KW-1185">Reference proteome</keyword>
<gene>
    <name evidence="2" type="ordered locus">BATR1942_06850</name>
</gene>
<feature type="transmembrane region" description="Helical" evidence="1">
    <location>
        <begin position="26"/>
        <end position="42"/>
    </location>
</feature>
<evidence type="ECO:0000256" key="1">
    <source>
        <dbReference type="SAM" id="Phobius"/>
    </source>
</evidence>
<reference evidence="2 3" key="1">
    <citation type="journal article" date="2011" name="Front. Microbiol.">
        <title>Genomic signatures of strain selection and enhancement in Bacillus atrophaeus var. globigii, a historical biowarfare simulant.</title>
        <authorList>
            <person name="Gibbons H.S."/>
            <person name="Broomall S.M."/>
            <person name="McNew L.A."/>
            <person name="Daligault H."/>
            <person name="Chapman C."/>
            <person name="Bruce D."/>
            <person name="Karavis M."/>
            <person name="Krepps M."/>
            <person name="McGregor P.A."/>
            <person name="Hong C."/>
            <person name="Park K.H."/>
            <person name="Akmal A."/>
            <person name="Feldman A."/>
            <person name="Lin J.S."/>
            <person name="Chang W.E."/>
            <person name="Higgs B.W."/>
            <person name="Demirev P."/>
            <person name="Lindquist J."/>
            <person name="Liem A."/>
            <person name="Fochler E."/>
            <person name="Read T.D."/>
            <person name="Tapia R."/>
            <person name="Johnson S."/>
            <person name="Bishop-Lilly K.A."/>
            <person name="Detter C."/>
            <person name="Han C."/>
            <person name="Sozhamannan S."/>
            <person name="Rosenzweig C.N."/>
            <person name="Skowronski E.W."/>
        </authorList>
    </citation>
    <scope>NUCLEOTIDE SEQUENCE [LARGE SCALE GENOMIC DNA]</scope>
    <source>
        <strain evidence="2 3">1942</strain>
    </source>
</reference>
<feature type="transmembrane region" description="Helical" evidence="1">
    <location>
        <begin position="5"/>
        <end position="20"/>
    </location>
</feature>
<organism evidence="2 3">
    <name type="scientific">Bacillus atrophaeus (strain 1942)</name>
    <dbReference type="NCBI Taxonomy" id="720555"/>
    <lineage>
        <taxon>Bacteria</taxon>
        <taxon>Bacillati</taxon>
        <taxon>Bacillota</taxon>
        <taxon>Bacilli</taxon>
        <taxon>Bacillales</taxon>
        <taxon>Bacillaceae</taxon>
        <taxon>Bacillus</taxon>
    </lineage>
</organism>
<keyword evidence="1" id="KW-1133">Transmembrane helix</keyword>
<dbReference type="EMBL" id="CP002207">
    <property type="protein sequence ID" value="ADP32322.1"/>
    <property type="molecule type" value="Genomic_DNA"/>
</dbReference>
<dbReference type="RefSeq" id="WP_003328702.1">
    <property type="nucleotide sequence ID" value="NC_014639.1"/>
</dbReference>
<evidence type="ECO:0000313" key="3">
    <source>
        <dbReference type="Proteomes" id="UP000006867"/>
    </source>
</evidence>
<keyword evidence="1" id="KW-0812">Transmembrane</keyword>
<evidence type="ECO:0008006" key="4">
    <source>
        <dbReference type="Google" id="ProtNLM"/>
    </source>
</evidence>
<dbReference type="Pfam" id="PF14037">
    <property type="entry name" value="YoqO"/>
    <property type="match status" value="1"/>
</dbReference>
<dbReference type="Proteomes" id="UP000006867">
    <property type="component" value="Chromosome"/>
</dbReference>
<keyword evidence="1" id="KW-0472">Membrane</keyword>
<protein>
    <recommendedName>
        <fullName evidence="4">Permease</fullName>
    </recommendedName>
</protein>
<accession>A0ABM5LX60</accession>